<dbReference type="RefSeq" id="WP_111476632.1">
    <property type="nucleotide sequence ID" value="NZ_QHKM01000001.1"/>
</dbReference>
<organism evidence="2 3">
    <name type="scientific">Hymenobacter edaphi</name>
    <dbReference type="NCBI Taxonomy" id="2211146"/>
    <lineage>
        <taxon>Bacteria</taxon>
        <taxon>Pseudomonadati</taxon>
        <taxon>Bacteroidota</taxon>
        <taxon>Cytophagia</taxon>
        <taxon>Cytophagales</taxon>
        <taxon>Hymenobacteraceae</taxon>
        <taxon>Hymenobacter</taxon>
    </lineage>
</organism>
<dbReference type="EMBL" id="QHKM01000001">
    <property type="protein sequence ID" value="RAK69896.1"/>
    <property type="molecule type" value="Genomic_DNA"/>
</dbReference>
<protein>
    <submittedName>
        <fullName evidence="2">Uncharacterized protein</fullName>
    </submittedName>
</protein>
<accession>A0A328BV35</accession>
<feature type="signal peptide" evidence="1">
    <location>
        <begin position="1"/>
        <end position="22"/>
    </location>
</feature>
<dbReference type="AlphaFoldDB" id="A0A328BV35"/>
<reference evidence="3" key="1">
    <citation type="submission" date="2018-05" db="EMBL/GenBank/DDBJ databases">
        <authorList>
            <person name="Nie L."/>
        </authorList>
    </citation>
    <scope>NUCLEOTIDE SEQUENCE [LARGE SCALE GENOMIC DNA]</scope>
    <source>
        <strain evidence="3">NL</strain>
    </source>
</reference>
<dbReference type="Proteomes" id="UP000248553">
    <property type="component" value="Unassembled WGS sequence"/>
</dbReference>
<gene>
    <name evidence="2" type="ORF">DLM85_03305</name>
</gene>
<evidence type="ECO:0000313" key="3">
    <source>
        <dbReference type="Proteomes" id="UP000248553"/>
    </source>
</evidence>
<name>A0A328BV35_9BACT</name>
<keyword evidence="3" id="KW-1185">Reference proteome</keyword>
<sequence>MKAHVAHSLVAGTAALFLLAHAAWAQRPLVQQFAASTVLLTSGDTLRGPLTLYADRDVLLVQQPDQTVRTAAAATVRAFAVRGELTGTGDYLELTNDLPEPRRSAAYSTTQAGPLPALLPQRPVEATRVFRCLRWNHGDDYADYRTPAFFEQLSAGPVLLLRRQQLVERPVSSTDPMFLSAYPAGGLPRGTVGYLVTARSQFFLATPAGEIRPLRSPRRHLLAYFRAEAAQIEQYARQHRLSFCTSEGLARIVTYANWLRRNDADSIFE</sequence>
<comment type="caution">
    <text evidence="2">The sequence shown here is derived from an EMBL/GenBank/DDBJ whole genome shotgun (WGS) entry which is preliminary data.</text>
</comment>
<keyword evidence="1" id="KW-0732">Signal</keyword>
<proteinExistence type="predicted"/>
<evidence type="ECO:0000313" key="2">
    <source>
        <dbReference type="EMBL" id="RAK69896.1"/>
    </source>
</evidence>
<feature type="chain" id="PRO_5016433814" evidence="1">
    <location>
        <begin position="23"/>
        <end position="269"/>
    </location>
</feature>
<evidence type="ECO:0000256" key="1">
    <source>
        <dbReference type="SAM" id="SignalP"/>
    </source>
</evidence>